<dbReference type="OrthoDB" id="67057at2"/>
<feature type="domain" description="Yip1" evidence="6">
    <location>
        <begin position="23"/>
        <end position="182"/>
    </location>
</feature>
<proteinExistence type="predicted"/>
<evidence type="ECO:0000313" key="7">
    <source>
        <dbReference type="EMBL" id="AKH16249.1"/>
    </source>
</evidence>
<keyword evidence="8" id="KW-1185">Reference proteome</keyword>
<evidence type="ECO:0000256" key="4">
    <source>
        <dbReference type="ARBA" id="ARBA00023136"/>
    </source>
</evidence>
<feature type="transmembrane region" description="Helical" evidence="5">
    <location>
        <begin position="136"/>
        <end position="154"/>
    </location>
</feature>
<feature type="transmembrane region" description="Helical" evidence="5">
    <location>
        <begin position="166"/>
        <end position="194"/>
    </location>
</feature>
<dbReference type="Pfam" id="PF04893">
    <property type="entry name" value="Yip1"/>
    <property type="match status" value="1"/>
</dbReference>
<feature type="transmembrane region" description="Helical" evidence="5">
    <location>
        <begin position="75"/>
        <end position="97"/>
    </location>
</feature>
<keyword evidence="2 5" id="KW-0812">Transmembrane</keyword>
<evidence type="ECO:0000259" key="6">
    <source>
        <dbReference type="Pfam" id="PF04893"/>
    </source>
</evidence>
<evidence type="ECO:0000256" key="5">
    <source>
        <dbReference type="SAM" id="Phobius"/>
    </source>
</evidence>
<gene>
    <name evidence="7" type="ORF">SY84_03365</name>
</gene>
<dbReference type="PATRIC" id="fig|1309411.5.peg.699"/>
<keyword evidence="4 5" id="KW-0472">Membrane</keyword>
<comment type="subcellular location">
    <subcellularLocation>
        <location evidence="1">Membrane</location>
        <topology evidence="1">Multi-pass membrane protein</topology>
    </subcellularLocation>
</comment>
<protein>
    <recommendedName>
        <fullName evidence="6">Yip1 domain-containing protein</fullName>
    </recommendedName>
</protein>
<evidence type="ECO:0000313" key="8">
    <source>
        <dbReference type="Proteomes" id="UP000034024"/>
    </source>
</evidence>
<dbReference type="AlphaFoldDB" id="A0A0F7JLR5"/>
<dbReference type="KEGG" id="dch:SY84_03365"/>
<accession>A0A0F7JLR5</accession>
<dbReference type="RefSeq" id="WP_046842824.1">
    <property type="nucleotide sequence ID" value="NZ_CP011389.1"/>
</dbReference>
<dbReference type="Proteomes" id="UP000034024">
    <property type="component" value="Chromosome"/>
</dbReference>
<feature type="transmembrane region" description="Helical" evidence="5">
    <location>
        <begin position="109"/>
        <end position="130"/>
    </location>
</feature>
<feature type="transmembrane region" description="Helical" evidence="5">
    <location>
        <begin position="44"/>
        <end position="63"/>
    </location>
</feature>
<dbReference type="EMBL" id="CP011389">
    <property type="protein sequence ID" value="AKH16249.1"/>
    <property type="molecule type" value="Genomic_DNA"/>
</dbReference>
<sequence>MRSPVTSGPESSVQDMFAQSVAVLSRPGPATFERFERRGGLTGALIYVMIAAGVSAVIAALFAGLHSDVTFFGQLLSRLIGVPMGFLAFTGGVYLIGRNLFRGTGTYPEVAYSFALFYVPLSIVSTLIGIIPILGWLAMFVIGLAMIYFGFLAVQSSMNLRDQTQAIVTLVLAWIAQMVVVGMIGTVITGIFLAGRAVTGN</sequence>
<dbReference type="InterPro" id="IPR006977">
    <property type="entry name" value="Yip1_dom"/>
</dbReference>
<keyword evidence="3 5" id="KW-1133">Transmembrane helix</keyword>
<name>A0A0F7JLR5_9DEIO</name>
<organism evidence="7 8">
    <name type="scientific">Deinococcus soli</name>
    <name type="common">ex Cha et al. 2016</name>
    <dbReference type="NCBI Taxonomy" id="1309411"/>
    <lineage>
        <taxon>Bacteria</taxon>
        <taxon>Thermotogati</taxon>
        <taxon>Deinococcota</taxon>
        <taxon>Deinococci</taxon>
        <taxon>Deinococcales</taxon>
        <taxon>Deinococcaceae</taxon>
        <taxon>Deinococcus</taxon>
    </lineage>
</organism>
<evidence type="ECO:0000256" key="2">
    <source>
        <dbReference type="ARBA" id="ARBA00022692"/>
    </source>
</evidence>
<evidence type="ECO:0000256" key="1">
    <source>
        <dbReference type="ARBA" id="ARBA00004141"/>
    </source>
</evidence>
<reference evidence="7 8" key="1">
    <citation type="submission" date="2015-01" db="EMBL/GenBank/DDBJ databases">
        <title>Deinococcus soli/N5/whole genome sequencing.</title>
        <authorList>
            <person name="Kim M.K."/>
            <person name="Srinivasan S."/>
            <person name="Lee J.-J."/>
        </authorList>
    </citation>
    <scope>NUCLEOTIDE SEQUENCE [LARGE SCALE GENOMIC DNA]</scope>
    <source>
        <strain evidence="7 8">N5</strain>
    </source>
</reference>
<dbReference type="GO" id="GO:0016020">
    <property type="term" value="C:membrane"/>
    <property type="evidence" value="ECO:0007669"/>
    <property type="project" value="UniProtKB-SubCell"/>
</dbReference>
<evidence type="ECO:0000256" key="3">
    <source>
        <dbReference type="ARBA" id="ARBA00022989"/>
    </source>
</evidence>